<dbReference type="PANTHER" id="PTHR31061:SF24">
    <property type="entry name" value="LD22376P"/>
    <property type="match status" value="1"/>
</dbReference>
<dbReference type="PANTHER" id="PTHR31061">
    <property type="entry name" value="LD22376P"/>
    <property type="match status" value="1"/>
</dbReference>
<proteinExistence type="predicted"/>
<accession>A0A317YK29</accession>
<dbReference type="EMBL" id="CM007647">
    <property type="protein sequence ID" value="ONM06189.1"/>
    <property type="molecule type" value="Genomic_DNA"/>
</dbReference>
<dbReference type="AlphaFoldDB" id="A0A1D6KUD8"/>
<sequence length="149" mass="17432">MAYLPLYKECMNSNGRLLPQRLRGDLWRVYNSGEWSAGRFLLAIRYSDSYSRKRYFVLEDAALRCFKSAPSSKGELFFVLQVCAVLQGRGGFFHCFCSLSFGVDLQEIRLMGVLQRIAIAYLLTVLYEIWIRGDEDVDYGYDLLKRYRY</sequence>
<reference evidence="1" key="1">
    <citation type="submission" date="2015-12" db="EMBL/GenBank/DDBJ databases">
        <title>Update maize B73 reference genome by single molecule sequencing technologies.</title>
        <authorList>
            <consortium name="Maize Genome Sequencing Project"/>
            <person name="Ware D."/>
        </authorList>
    </citation>
    <scope>NUCLEOTIDE SEQUENCE [LARGE SCALE GENOMIC DNA]</scope>
    <source>
        <tissue evidence="1">Seedling</tissue>
    </source>
</reference>
<protein>
    <submittedName>
        <fullName evidence="1">Uncharacterized protein</fullName>
    </submittedName>
</protein>
<dbReference type="InParanoid" id="A0A1D6KUD8"/>
<name>A0A1D6KUD8_MAIZE</name>
<organism evidence="1">
    <name type="scientific">Zea mays</name>
    <name type="common">Maize</name>
    <dbReference type="NCBI Taxonomy" id="4577"/>
    <lineage>
        <taxon>Eukaryota</taxon>
        <taxon>Viridiplantae</taxon>
        <taxon>Streptophyta</taxon>
        <taxon>Embryophyta</taxon>
        <taxon>Tracheophyta</taxon>
        <taxon>Spermatophyta</taxon>
        <taxon>Magnoliopsida</taxon>
        <taxon>Liliopsida</taxon>
        <taxon>Poales</taxon>
        <taxon>Poaceae</taxon>
        <taxon>PACMAD clade</taxon>
        <taxon>Panicoideae</taxon>
        <taxon>Andropogonodae</taxon>
        <taxon>Andropogoneae</taxon>
        <taxon>Tripsacinae</taxon>
        <taxon>Zea</taxon>
    </lineage>
</organism>
<gene>
    <name evidence="1" type="ORF">ZEAMMB73_Zm00001d032844</name>
</gene>
<accession>A0A1D6KUD8</accession>
<dbReference type="ExpressionAtlas" id="A0A1D6KUD8">
    <property type="expression patterns" value="baseline and differential"/>
</dbReference>
<evidence type="ECO:0000313" key="1">
    <source>
        <dbReference type="EMBL" id="ONM06189.1"/>
    </source>
</evidence>